<dbReference type="EMBL" id="BAAALV010000008">
    <property type="protein sequence ID" value="GAA1924772.1"/>
    <property type="molecule type" value="Genomic_DNA"/>
</dbReference>
<dbReference type="InterPro" id="IPR023210">
    <property type="entry name" value="NADP_OxRdtase_dom"/>
</dbReference>
<dbReference type="PANTHER" id="PTHR43364">
    <property type="entry name" value="NADH-SPECIFIC METHYLGLYOXAL REDUCTASE-RELATED"/>
    <property type="match status" value="1"/>
</dbReference>
<dbReference type="Gene3D" id="3.20.20.100">
    <property type="entry name" value="NADP-dependent oxidoreductase domain"/>
    <property type="match status" value="1"/>
</dbReference>
<dbReference type="Proteomes" id="UP001500784">
    <property type="component" value="Unassembled WGS sequence"/>
</dbReference>
<gene>
    <name evidence="3" type="ORF">GCM10009688_32320</name>
</gene>
<organism evidence="3 4">
    <name type="scientific">Arthrobacter gandavensis</name>
    <dbReference type="NCBI Taxonomy" id="169960"/>
    <lineage>
        <taxon>Bacteria</taxon>
        <taxon>Bacillati</taxon>
        <taxon>Actinomycetota</taxon>
        <taxon>Actinomycetes</taxon>
        <taxon>Micrococcales</taxon>
        <taxon>Micrococcaceae</taxon>
        <taxon>Arthrobacter</taxon>
    </lineage>
</organism>
<evidence type="ECO:0000313" key="3">
    <source>
        <dbReference type="EMBL" id="GAA1924772.1"/>
    </source>
</evidence>
<comment type="caution">
    <text evidence="3">The sequence shown here is derived from an EMBL/GenBank/DDBJ whole genome shotgun (WGS) entry which is preliminary data.</text>
</comment>
<dbReference type="PANTHER" id="PTHR43364:SF4">
    <property type="entry name" value="NAD(P)-LINKED OXIDOREDUCTASE SUPERFAMILY PROTEIN"/>
    <property type="match status" value="1"/>
</dbReference>
<protein>
    <submittedName>
        <fullName evidence="3">Aldo/keto reductase</fullName>
    </submittedName>
</protein>
<feature type="domain" description="NADP-dependent oxidoreductase" evidence="2">
    <location>
        <begin position="19"/>
        <end position="320"/>
    </location>
</feature>
<dbReference type="PROSITE" id="PS51257">
    <property type="entry name" value="PROKAR_LIPOPROTEIN"/>
    <property type="match status" value="1"/>
</dbReference>
<name>A0ABN2PPH7_9MICC</name>
<keyword evidence="4" id="KW-1185">Reference proteome</keyword>
<evidence type="ECO:0000259" key="2">
    <source>
        <dbReference type="Pfam" id="PF00248"/>
    </source>
</evidence>
<reference evidence="3 4" key="1">
    <citation type="journal article" date="2019" name="Int. J. Syst. Evol. Microbiol.">
        <title>The Global Catalogue of Microorganisms (GCM) 10K type strain sequencing project: providing services to taxonomists for standard genome sequencing and annotation.</title>
        <authorList>
            <consortium name="The Broad Institute Genomics Platform"/>
            <consortium name="The Broad Institute Genome Sequencing Center for Infectious Disease"/>
            <person name="Wu L."/>
            <person name="Ma J."/>
        </authorList>
    </citation>
    <scope>NUCLEOTIDE SEQUENCE [LARGE SCALE GENOMIC DNA]</scope>
    <source>
        <strain evidence="3 4">JCM 13316</strain>
    </source>
</reference>
<dbReference type="InterPro" id="IPR036812">
    <property type="entry name" value="NAD(P)_OxRdtase_dom_sf"/>
</dbReference>
<evidence type="ECO:0000313" key="4">
    <source>
        <dbReference type="Proteomes" id="UP001500784"/>
    </source>
</evidence>
<evidence type="ECO:0000256" key="1">
    <source>
        <dbReference type="ARBA" id="ARBA00023002"/>
    </source>
</evidence>
<dbReference type="CDD" id="cd19079">
    <property type="entry name" value="AKR_EcYajO-like"/>
    <property type="match status" value="1"/>
</dbReference>
<accession>A0ABN2PPH7</accession>
<sequence length="328" mass="36330">MNSMRYVKLGRSGATVSAIGLGCLSFGDPARGAHSWTLREDDSKALIRRALELGINLFDTANVYSAGDSERILGVALREYARREEVVIATKVHGEMAPGPNGWGLSRKHILWQVEESLRRLGTDYIDLLQIHRWDSSTPLEETLSTLDQLVRDGKVRYAGASTTYAWQFAKALALQRAHGWAPFVSMQDHYNLIYREEEREMYPLCLEEGVGVLAYSPLARGRLARPWHEESLRRGHDSLADAMYGAHEQTDRRIVDALGTVAQAHGTSRARTAIAWVLDHPVVTAALIGVTSMAQLDDDAAALDLELTAEDNALLSEHYVPHGVVGF</sequence>
<proteinExistence type="predicted"/>
<keyword evidence="1" id="KW-0560">Oxidoreductase</keyword>
<dbReference type="SUPFAM" id="SSF51430">
    <property type="entry name" value="NAD(P)-linked oxidoreductase"/>
    <property type="match status" value="1"/>
</dbReference>
<dbReference type="InterPro" id="IPR050523">
    <property type="entry name" value="AKR_Detox_Biosynth"/>
</dbReference>
<dbReference type="Pfam" id="PF00248">
    <property type="entry name" value="Aldo_ket_red"/>
    <property type="match status" value="1"/>
</dbReference>